<evidence type="ECO:0000256" key="5">
    <source>
        <dbReference type="ARBA" id="ARBA00022490"/>
    </source>
</evidence>
<reference evidence="13" key="2">
    <citation type="submission" date="2025-09" db="UniProtKB">
        <authorList>
            <consortium name="Ensembl"/>
        </authorList>
    </citation>
    <scope>IDENTIFICATION</scope>
</reference>
<evidence type="ECO:0000256" key="1">
    <source>
        <dbReference type="ARBA" id="ARBA00004371"/>
    </source>
</evidence>
<keyword evidence="14" id="KW-1185">Reference proteome</keyword>
<evidence type="ECO:0000256" key="3">
    <source>
        <dbReference type="ARBA" id="ARBA00004550"/>
    </source>
</evidence>
<evidence type="ECO:0000256" key="7">
    <source>
        <dbReference type="ARBA" id="ARBA00022525"/>
    </source>
</evidence>
<dbReference type="GO" id="GO:0005125">
    <property type="term" value="F:cytokine activity"/>
    <property type="evidence" value="ECO:0007669"/>
    <property type="project" value="UniProtKB-UniRule"/>
</dbReference>
<evidence type="ECO:0000256" key="8">
    <source>
        <dbReference type="ARBA" id="ARBA00022620"/>
    </source>
</evidence>
<dbReference type="GO" id="GO:0071222">
    <property type="term" value="P:cellular response to lipopolysaccharide"/>
    <property type="evidence" value="ECO:0007669"/>
    <property type="project" value="TreeGrafter"/>
</dbReference>
<dbReference type="PANTHER" id="PTHR10078:SF30">
    <property type="entry name" value="INTERLEUKIN-1 BETA"/>
    <property type="match status" value="1"/>
</dbReference>
<dbReference type="GO" id="GO:0001660">
    <property type="term" value="P:fever generation"/>
    <property type="evidence" value="ECO:0007669"/>
    <property type="project" value="UniProtKB-KW"/>
</dbReference>
<evidence type="ECO:0000256" key="4">
    <source>
        <dbReference type="ARBA" id="ARBA00010448"/>
    </source>
</evidence>
<dbReference type="GO" id="GO:0010628">
    <property type="term" value="P:positive regulation of gene expression"/>
    <property type="evidence" value="ECO:0007669"/>
    <property type="project" value="TreeGrafter"/>
</dbReference>
<evidence type="ECO:0000256" key="11">
    <source>
        <dbReference type="ARBA" id="ARBA00023246"/>
    </source>
</evidence>
<keyword evidence="6" id="KW-0202">Cytokine</keyword>
<dbReference type="Gene3D" id="2.30.42.10">
    <property type="match status" value="1"/>
</dbReference>
<organism evidence="13 14">
    <name type="scientific">Periophthalmus magnuspinnatus</name>
    <dbReference type="NCBI Taxonomy" id="409849"/>
    <lineage>
        <taxon>Eukaryota</taxon>
        <taxon>Metazoa</taxon>
        <taxon>Chordata</taxon>
        <taxon>Craniata</taxon>
        <taxon>Vertebrata</taxon>
        <taxon>Euteleostomi</taxon>
        <taxon>Actinopterygii</taxon>
        <taxon>Neopterygii</taxon>
        <taxon>Teleostei</taxon>
        <taxon>Neoteleostei</taxon>
        <taxon>Acanthomorphata</taxon>
        <taxon>Gobiaria</taxon>
        <taxon>Gobiiformes</taxon>
        <taxon>Gobioidei</taxon>
        <taxon>Gobiidae</taxon>
        <taxon>Oxudercinae</taxon>
        <taxon>Periophthalmus</taxon>
    </lineage>
</organism>
<sequence>QDQTGTEPGLNHMGGGVFIVHQETEGKHQYEVKSVIKNRTKPQEKFFLRTGDRLMMVNNTEIQDVPPEQLAEILTQGSPMLTVHKTIRKKEPVEEKPSDGDVLVPCSKEKRLLWFNQEMRRKDDQEQNELLPKGEGERYEEVEESDLLVVSMKNTTISVMTGRSCDSTEPCPECSHKECLYDDVVMVAESSSITRGQSTARGKHGESRLTIADYLITIYYYKSDRYGPSSEVKLRGMPVVLNFSGSNCFLKCSQDEENRVQLCVEICEKQKLKNISRRDRQALAFVFYMKSERTGETTFESALHTGWFIQNSDVNSVEMATMEIDERQKRQFIIIIKK</sequence>
<dbReference type="InterPro" id="IPR036034">
    <property type="entry name" value="PDZ_sf"/>
</dbReference>
<dbReference type="STRING" id="409849.ENSPMGP00000001342"/>
<evidence type="ECO:0000256" key="6">
    <source>
        <dbReference type="ARBA" id="ARBA00022514"/>
    </source>
</evidence>
<dbReference type="GO" id="GO:1901222">
    <property type="term" value="P:regulation of non-canonical NF-kappaB signal transduction"/>
    <property type="evidence" value="ECO:0007669"/>
    <property type="project" value="TreeGrafter"/>
</dbReference>
<dbReference type="GO" id="GO:0019221">
    <property type="term" value="P:cytokine-mediated signaling pathway"/>
    <property type="evidence" value="ECO:0007669"/>
    <property type="project" value="TreeGrafter"/>
</dbReference>
<dbReference type="GO" id="GO:0006955">
    <property type="term" value="P:immune response"/>
    <property type="evidence" value="ECO:0007669"/>
    <property type="project" value="InterPro"/>
</dbReference>
<evidence type="ECO:0000256" key="9">
    <source>
        <dbReference type="ARBA" id="ARBA00023198"/>
    </source>
</evidence>
<keyword evidence="9" id="KW-0395">Inflammatory response</keyword>
<dbReference type="GO" id="GO:0005764">
    <property type="term" value="C:lysosome"/>
    <property type="evidence" value="ECO:0007669"/>
    <property type="project" value="UniProtKB-SubCell"/>
</dbReference>
<dbReference type="InterPro" id="IPR000975">
    <property type="entry name" value="IL-1_fam"/>
</dbReference>
<reference evidence="13" key="1">
    <citation type="submission" date="2025-08" db="UniProtKB">
        <authorList>
            <consortium name="Ensembl"/>
        </authorList>
    </citation>
    <scope>IDENTIFICATION</scope>
</reference>
<keyword evidence="7 12" id="KW-0964">Secreted</keyword>
<comment type="subcellular location">
    <subcellularLocation>
        <location evidence="2">Cytoplasm</location>
        <location evidence="2">Cytosol</location>
    </subcellularLocation>
    <subcellularLocation>
        <location evidence="1">Lysosome</location>
    </subcellularLocation>
    <subcellularLocation>
        <location evidence="3">Secreted</location>
        <location evidence="3">Extracellular exosome</location>
    </subcellularLocation>
</comment>
<dbReference type="GO" id="GO:0048246">
    <property type="term" value="P:macrophage chemotaxis"/>
    <property type="evidence" value="ECO:0007669"/>
    <property type="project" value="TreeGrafter"/>
</dbReference>
<evidence type="ECO:0000256" key="2">
    <source>
        <dbReference type="ARBA" id="ARBA00004514"/>
    </source>
</evidence>
<dbReference type="GO" id="GO:0005149">
    <property type="term" value="F:interleukin-1 receptor binding"/>
    <property type="evidence" value="ECO:0007669"/>
    <property type="project" value="UniProtKB-UniRule"/>
</dbReference>
<keyword evidence="11" id="KW-0497">Mitogen</keyword>
<dbReference type="Pfam" id="PF00340">
    <property type="entry name" value="IL1"/>
    <property type="match status" value="1"/>
</dbReference>
<dbReference type="GO" id="GO:0005829">
    <property type="term" value="C:cytosol"/>
    <property type="evidence" value="ECO:0007669"/>
    <property type="project" value="UniProtKB-SubCell"/>
</dbReference>
<dbReference type="CDD" id="cd00100">
    <property type="entry name" value="beta-trefoil_IL1"/>
    <property type="match status" value="1"/>
</dbReference>
<keyword evidence="8" id="KW-0666">Pyrogen</keyword>
<name>A0A3B3Z9S0_9GOBI</name>
<dbReference type="Gene3D" id="2.80.10.50">
    <property type="match status" value="1"/>
</dbReference>
<dbReference type="GO" id="GO:0051781">
    <property type="term" value="P:positive regulation of cell division"/>
    <property type="evidence" value="ECO:0007669"/>
    <property type="project" value="UniProtKB-KW"/>
</dbReference>
<evidence type="ECO:0000313" key="14">
    <source>
        <dbReference type="Proteomes" id="UP000261520"/>
    </source>
</evidence>
<dbReference type="Ensembl" id="ENSPMGT00000001425.1">
    <property type="protein sequence ID" value="ENSPMGP00000001342.1"/>
    <property type="gene ID" value="ENSPMGG00000001204.1"/>
</dbReference>
<keyword evidence="10" id="KW-0458">Lysosome</keyword>
<dbReference type="GO" id="GO:0042119">
    <property type="term" value="P:neutrophil activation"/>
    <property type="evidence" value="ECO:0007669"/>
    <property type="project" value="TreeGrafter"/>
</dbReference>
<accession>A0A3B3Z9S0</accession>
<dbReference type="GO" id="GO:0005615">
    <property type="term" value="C:extracellular space"/>
    <property type="evidence" value="ECO:0007669"/>
    <property type="project" value="UniProtKB-KW"/>
</dbReference>
<evidence type="ECO:0000256" key="12">
    <source>
        <dbReference type="RuleBase" id="RU003753"/>
    </source>
</evidence>
<dbReference type="Proteomes" id="UP000261520">
    <property type="component" value="Unplaced"/>
</dbReference>
<keyword evidence="5" id="KW-0963">Cytoplasm</keyword>
<dbReference type="PANTHER" id="PTHR10078">
    <property type="entry name" value="INTERLEUKIN-1 FAMILY MEMBER"/>
    <property type="match status" value="1"/>
</dbReference>
<dbReference type="SUPFAM" id="SSF50156">
    <property type="entry name" value="PDZ domain-like"/>
    <property type="match status" value="1"/>
</dbReference>
<dbReference type="AlphaFoldDB" id="A0A3B3Z9S0"/>
<dbReference type="InterPro" id="IPR008996">
    <property type="entry name" value="IL1/FGF"/>
</dbReference>
<protein>
    <recommendedName>
        <fullName evidence="12">Interleukin-1</fullName>
    </recommendedName>
</protein>
<dbReference type="PRINTS" id="PR00264">
    <property type="entry name" value="INTERLEUKIN1"/>
</dbReference>
<dbReference type="SUPFAM" id="SSF50353">
    <property type="entry name" value="Cytokine"/>
    <property type="match status" value="1"/>
</dbReference>
<evidence type="ECO:0000313" key="13">
    <source>
        <dbReference type="Ensembl" id="ENSPMGP00000001342.1"/>
    </source>
</evidence>
<comment type="similarity">
    <text evidence="4 12">Belongs to the IL-1 family.</text>
</comment>
<proteinExistence type="inferred from homology"/>
<evidence type="ECO:0000256" key="10">
    <source>
        <dbReference type="ARBA" id="ARBA00023228"/>
    </source>
</evidence>